<organism evidence="1 2">
    <name type="scientific">Microdochium trichocladiopsis</name>
    <dbReference type="NCBI Taxonomy" id="1682393"/>
    <lineage>
        <taxon>Eukaryota</taxon>
        <taxon>Fungi</taxon>
        <taxon>Dikarya</taxon>
        <taxon>Ascomycota</taxon>
        <taxon>Pezizomycotina</taxon>
        <taxon>Sordariomycetes</taxon>
        <taxon>Xylariomycetidae</taxon>
        <taxon>Xylariales</taxon>
        <taxon>Microdochiaceae</taxon>
        <taxon>Microdochium</taxon>
    </lineage>
</organism>
<proteinExistence type="predicted"/>
<keyword evidence="2" id="KW-1185">Reference proteome</keyword>
<dbReference type="RefSeq" id="XP_046017954.1">
    <property type="nucleotide sequence ID" value="XM_046152149.1"/>
</dbReference>
<name>A0A9P9BZA3_9PEZI</name>
<reference evidence="1" key="1">
    <citation type="journal article" date="2021" name="Nat. Commun.">
        <title>Genetic determinants of endophytism in the Arabidopsis root mycobiome.</title>
        <authorList>
            <person name="Mesny F."/>
            <person name="Miyauchi S."/>
            <person name="Thiergart T."/>
            <person name="Pickel B."/>
            <person name="Atanasova L."/>
            <person name="Karlsson M."/>
            <person name="Huettel B."/>
            <person name="Barry K.W."/>
            <person name="Haridas S."/>
            <person name="Chen C."/>
            <person name="Bauer D."/>
            <person name="Andreopoulos W."/>
            <person name="Pangilinan J."/>
            <person name="LaButti K."/>
            <person name="Riley R."/>
            <person name="Lipzen A."/>
            <person name="Clum A."/>
            <person name="Drula E."/>
            <person name="Henrissat B."/>
            <person name="Kohler A."/>
            <person name="Grigoriev I.V."/>
            <person name="Martin F.M."/>
            <person name="Hacquard S."/>
        </authorList>
    </citation>
    <scope>NUCLEOTIDE SEQUENCE</scope>
    <source>
        <strain evidence="1">MPI-CAGE-CH-0230</strain>
    </source>
</reference>
<sequence>MSREVTQRGERTCAVGKLEARGGGSENQSAGQAFCVGRASAGRRRRKLSLVIAGKVHWVEGAAALGWAKGRGSWSAVGERACGRAVPRCWLAGRVPSPVPKVLSQPGKLGTRD</sequence>
<dbReference type="Proteomes" id="UP000756346">
    <property type="component" value="Unassembled WGS sequence"/>
</dbReference>
<dbReference type="AlphaFoldDB" id="A0A9P9BZA3"/>
<protein>
    <submittedName>
        <fullName evidence="1">Uncharacterized protein</fullName>
    </submittedName>
</protein>
<evidence type="ECO:0000313" key="2">
    <source>
        <dbReference type="Proteomes" id="UP000756346"/>
    </source>
</evidence>
<gene>
    <name evidence="1" type="ORF">B0I36DRAFT_309572</name>
</gene>
<dbReference type="EMBL" id="JAGTJQ010000001">
    <property type="protein sequence ID" value="KAH7039899.1"/>
    <property type="molecule type" value="Genomic_DNA"/>
</dbReference>
<accession>A0A9P9BZA3</accession>
<evidence type="ECO:0000313" key="1">
    <source>
        <dbReference type="EMBL" id="KAH7039899.1"/>
    </source>
</evidence>
<comment type="caution">
    <text evidence="1">The sequence shown here is derived from an EMBL/GenBank/DDBJ whole genome shotgun (WGS) entry which is preliminary data.</text>
</comment>
<dbReference type="GeneID" id="70181695"/>